<dbReference type="CTD" id="20215315"/>
<dbReference type="SMART" id="SM00355">
    <property type="entry name" value="ZnF_C2H2"/>
    <property type="match status" value="5"/>
</dbReference>
<dbReference type="PANTHER" id="PTHR24394:SF29">
    <property type="entry name" value="MYONEURIN"/>
    <property type="match status" value="1"/>
</dbReference>
<dbReference type="Pfam" id="PF00096">
    <property type="entry name" value="zf-C2H2"/>
    <property type="match status" value="4"/>
</dbReference>
<dbReference type="FunFam" id="3.30.160.60:FF:001771">
    <property type="entry name" value="Zinc finger protein 200"/>
    <property type="match status" value="1"/>
</dbReference>
<dbReference type="GO" id="GO:0005634">
    <property type="term" value="C:nucleus"/>
    <property type="evidence" value="ECO:0007669"/>
    <property type="project" value="UniProtKB-SubCell"/>
</dbReference>
<dbReference type="KEGG" id="hro:HELRODRAFT_76586"/>
<proteinExistence type="predicted"/>
<evidence type="ECO:0000256" key="7">
    <source>
        <dbReference type="PROSITE-ProRule" id="PRU00042"/>
    </source>
</evidence>
<dbReference type="EMBL" id="AMQM01003669">
    <property type="status" value="NOT_ANNOTATED_CDS"/>
    <property type="molecule type" value="Genomic_DNA"/>
</dbReference>
<dbReference type="InterPro" id="IPR036236">
    <property type="entry name" value="Znf_C2H2_sf"/>
</dbReference>
<dbReference type="RefSeq" id="XP_009014781.1">
    <property type="nucleotide sequence ID" value="XM_009016533.1"/>
</dbReference>
<feature type="domain" description="C2H2-type" evidence="8">
    <location>
        <begin position="8"/>
        <end position="35"/>
    </location>
</feature>
<dbReference type="OMA" id="NEYPCEC"/>
<dbReference type="eggNOG" id="KOG1721">
    <property type="taxonomic scope" value="Eukaryota"/>
</dbReference>
<dbReference type="PANTHER" id="PTHR24394">
    <property type="entry name" value="ZINC FINGER PROTEIN"/>
    <property type="match status" value="1"/>
</dbReference>
<evidence type="ECO:0000256" key="1">
    <source>
        <dbReference type="ARBA" id="ARBA00004123"/>
    </source>
</evidence>
<feature type="domain" description="C2H2-type" evidence="8">
    <location>
        <begin position="65"/>
        <end position="92"/>
    </location>
</feature>
<reference evidence="11" key="1">
    <citation type="submission" date="2012-12" db="EMBL/GenBank/DDBJ databases">
        <authorList>
            <person name="Hellsten U."/>
            <person name="Grimwood J."/>
            <person name="Chapman J.A."/>
            <person name="Shapiro H."/>
            <person name="Aerts A."/>
            <person name="Otillar R.P."/>
            <person name="Terry A.Y."/>
            <person name="Boore J.L."/>
            <person name="Simakov O."/>
            <person name="Marletaz F."/>
            <person name="Cho S.-J."/>
            <person name="Edsinger-Gonzales E."/>
            <person name="Havlak P."/>
            <person name="Kuo D.-H."/>
            <person name="Larsson T."/>
            <person name="Lv J."/>
            <person name="Arendt D."/>
            <person name="Savage R."/>
            <person name="Osoegawa K."/>
            <person name="de Jong P."/>
            <person name="Lindberg D.R."/>
            <person name="Seaver E.C."/>
            <person name="Weisblat D.A."/>
            <person name="Putnam N.H."/>
            <person name="Grigoriev I.V."/>
            <person name="Rokhsar D.S."/>
        </authorList>
    </citation>
    <scope>NUCLEOTIDE SEQUENCE</scope>
</reference>
<dbReference type="OrthoDB" id="6278242at2759"/>
<accession>T1G2L7</accession>
<sequence length="169" mass="19934">MQQPNGQWTCPYCQKTFVQNSNFKNHVRTHSDERPFVCDICSIGFKERYHLKKHILFKHTNDMKETCKICGKSFKDSTAVRAHERIHSEARPYGCGLCGKTFKTSELHLKKHHLYRHTNEYPCECSICGKRFKDTSAVRLHERIHSDDRPFRCECGKSFKTNENLWGHK</sequence>
<evidence type="ECO:0000256" key="4">
    <source>
        <dbReference type="ARBA" id="ARBA00022771"/>
    </source>
</evidence>
<keyword evidence="4 7" id="KW-0863">Zinc-finger</keyword>
<dbReference type="Gene3D" id="3.30.160.60">
    <property type="entry name" value="Classic Zinc Finger"/>
    <property type="match status" value="6"/>
</dbReference>
<gene>
    <name evidence="10" type="primary">20215315</name>
    <name evidence="9" type="ORF">HELRODRAFT_76586</name>
</gene>
<keyword evidence="3" id="KW-0677">Repeat</keyword>
<organism evidence="10 11">
    <name type="scientific">Helobdella robusta</name>
    <name type="common">Californian leech</name>
    <dbReference type="NCBI Taxonomy" id="6412"/>
    <lineage>
        <taxon>Eukaryota</taxon>
        <taxon>Metazoa</taxon>
        <taxon>Spiralia</taxon>
        <taxon>Lophotrochozoa</taxon>
        <taxon>Annelida</taxon>
        <taxon>Clitellata</taxon>
        <taxon>Hirudinea</taxon>
        <taxon>Rhynchobdellida</taxon>
        <taxon>Glossiphoniidae</taxon>
        <taxon>Helobdella</taxon>
    </lineage>
</organism>
<feature type="domain" description="C2H2-type" evidence="8">
    <location>
        <begin position="121"/>
        <end position="150"/>
    </location>
</feature>
<evidence type="ECO:0000313" key="11">
    <source>
        <dbReference type="Proteomes" id="UP000015101"/>
    </source>
</evidence>
<evidence type="ECO:0000256" key="2">
    <source>
        <dbReference type="ARBA" id="ARBA00022723"/>
    </source>
</evidence>
<keyword evidence="6" id="KW-0539">Nucleus</keyword>
<dbReference type="InterPro" id="IPR013087">
    <property type="entry name" value="Znf_C2H2_type"/>
</dbReference>
<evidence type="ECO:0000313" key="9">
    <source>
        <dbReference type="EMBL" id="ESO07403.1"/>
    </source>
</evidence>
<comment type="subcellular location">
    <subcellularLocation>
        <location evidence="1">Nucleus</location>
    </subcellularLocation>
</comment>
<dbReference type="InParanoid" id="T1G2L7"/>
<keyword evidence="2" id="KW-0479">Metal-binding</keyword>
<dbReference type="FunFam" id="3.30.160.60:FF:002753">
    <property type="entry name" value="AGAP011403-PA"/>
    <property type="match status" value="1"/>
</dbReference>
<dbReference type="FunFam" id="3.30.160.60:FF:004451">
    <property type="match status" value="1"/>
</dbReference>
<reference evidence="10" key="3">
    <citation type="submission" date="2015-06" db="UniProtKB">
        <authorList>
            <consortium name="EnsemblMetazoa"/>
        </authorList>
    </citation>
    <scope>IDENTIFICATION</scope>
</reference>
<evidence type="ECO:0000256" key="6">
    <source>
        <dbReference type="ARBA" id="ARBA00023242"/>
    </source>
</evidence>
<feature type="domain" description="C2H2-type" evidence="8">
    <location>
        <begin position="36"/>
        <end position="64"/>
    </location>
</feature>
<dbReference type="Proteomes" id="UP000015101">
    <property type="component" value="Unassembled WGS sequence"/>
</dbReference>
<dbReference type="FunFam" id="3.30.160.60:FF:005189">
    <property type="match status" value="1"/>
</dbReference>
<evidence type="ECO:0000313" key="10">
    <source>
        <dbReference type="EnsemblMetazoa" id="HelroP76586"/>
    </source>
</evidence>
<dbReference type="HOGENOM" id="CLU_002678_2_1_1"/>
<protein>
    <recommendedName>
        <fullName evidence="8">C2H2-type domain-containing protein</fullName>
    </recommendedName>
</protein>
<dbReference type="AlphaFoldDB" id="T1G2L7"/>
<dbReference type="GO" id="GO:0008270">
    <property type="term" value="F:zinc ion binding"/>
    <property type="evidence" value="ECO:0007669"/>
    <property type="project" value="UniProtKB-KW"/>
</dbReference>
<name>T1G2L7_HELRO</name>
<dbReference type="SUPFAM" id="SSF57667">
    <property type="entry name" value="beta-beta-alpha zinc fingers"/>
    <property type="match status" value="3"/>
</dbReference>
<evidence type="ECO:0000256" key="5">
    <source>
        <dbReference type="ARBA" id="ARBA00022833"/>
    </source>
</evidence>
<feature type="domain" description="C2H2-type" evidence="8">
    <location>
        <begin position="93"/>
        <end position="122"/>
    </location>
</feature>
<dbReference type="PROSITE" id="PS50157">
    <property type="entry name" value="ZINC_FINGER_C2H2_2"/>
    <property type="match status" value="5"/>
</dbReference>
<dbReference type="PROSITE" id="PS00028">
    <property type="entry name" value="ZINC_FINGER_C2H2_1"/>
    <property type="match status" value="4"/>
</dbReference>
<dbReference type="GeneID" id="20215315"/>
<keyword evidence="5" id="KW-0862">Zinc</keyword>
<reference evidence="9 11" key="2">
    <citation type="journal article" date="2013" name="Nature">
        <title>Insights into bilaterian evolution from three spiralian genomes.</title>
        <authorList>
            <person name="Simakov O."/>
            <person name="Marletaz F."/>
            <person name="Cho S.J."/>
            <person name="Edsinger-Gonzales E."/>
            <person name="Havlak P."/>
            <person name="Hellsten U."/>
            <person name="Kuo D.H."/>
            <person name="Larsson T."/>
            <person name="Lv J."/>
            <person name="Arendt D."/>
            <person name="Savage R."/>
            <person name="Osoegawa K."/>
            <person name="de Jong P."/>
            <person name="Grimwood J."/>
            <person name="Chapman J.A."/>
            <person name="Shapiro H."/>
            <person name="Aerts A."/>
            <person name="Otillar R.P."/>
            <person name="Terry A.Y."/>
            <person name="Boore J.L."/>
            <person name="Grigoriev I.V."/>
            <person name="Lindberg D.R."/>
            <person name="Seaver E.C."/>
            <person name="Weisblat D.A."/>
            <person name="Putnam N.H."/>
            <person name="Rokhsar D.S."/>
        </authorList>
    </citation>
    <scope>NUCLEOTIDE SEQUENCE</scope>
</reference>
<dbReference type="EnsemblMetazoa" id="HelroT76586">
    <property type="protein sequence ID" value="HelroP76586"/>
    <property type="gene ID" value="HelroG76586"/>
</dbReference>
<evidence type="ECO:0000259" key="8">
    <source>
        <dbReference type="PROSITE" id="PS50157"/>
    </source>
</evidence>
<dbReference type="EMBL" id="KB096222">
    <property type="protein sequence ID" value="ESO07403.1"/>
    <property type="molecule type" value="Genomic_DNA"/>
</dbReference>
<keyword evidence="11" id="KW-1185">Reference proteome</keyword>
<evidence type="ECO:0000256" key="3">
    <source>
        <dbReference type="ARBA" id="ARBA00022737"/>
    </source>
</evidence>